<sequence>MSEKARDTERIPQADAQLAQSEVMSKTTTIHNAMSYALIVDSVGHIVGGSETAEIEADAVTHRLINSGELIVIDKKPASRTSDAKKNGDD</sequence>
<dbReference type="Proteomes" id="UP000827897">
    <property type="component" value="Segment"/>
</dbReference>
<evidence type="ECO:0000313" key="3">
    <source>
        <dbReference type="Proteomes" id="UP000827897"/>
    </source>
</evidence>
<gene>
    <name evidence="2" type="primary">15</name>
    <name evidence="2" type="ORF">SEA_EASTWEST_15</name>
</gene>
<evidence type="ECO:0000256" key="1">
    <source>
        <dbReference type="SAM" id="MobiDB-lite"/>
    </source>
</evidence>
<feature type="compositionally biased region" description="Basic and acidic residues" evidence="1">
    <location>
        <begin position="1"/>
        <end position="12"/>
    </location>
</feature>
<protein>
    <submittedName>
        <fullName evidence="2">Uncharacterized protein</fullName>
    </submittedName>
</protein>
<name>A0AAE9C9I6_9CAUD</name>
<evidence type="ECO:0000313" key="2">
    <source>
        <dbReference type="EMBL" id="UGL61899.1"/>
    </source>
</evidence>
<reference evidence="2" key="1">
    <citation type="submission" date="2021-10" db="EMBL/GenBank/DDBJ databases">
        <authorList>
            <person name="Valenzuela N."/>
            <person name="Pablo J."/>
            <person name="Strother B."/>
            <person name="Cravalho Y."/>
            <person name="Barto Z."/>
            <person name="Kane C."/>
            <person name="Chong R.A."/>
            <person name="Kawasaki K."/>
            <person name="Cruz S."/>
            <person name="Porter M.L."/>
            <person name="Pearce R."/>
            <person name="Hohenstein G."/>
            <person name="Li K."/>
            <person name="Kaniho J."/>
            <person name="Sadones M."/>
            <person name="Hamlin F."/>
            <person name="Daniels M."/>
            <person name="McKee K."/>
            <person name="Reed F."/>
            <person name="Donachie S."/>
            <person name="Bollivar D.W."/>
            <person name="Garlena R.A."/>
            <person name="Russell D.A."/>
            <person name="Jacobs-Sera D."/>
            <person name="Hatfull G.F."/>
        </authorList>
    </citation>
    <scope>NUCLEOTIDE SEQUENCE</scope>
</reference>
<accession>A0AAE9C9I6</accession>
<proteinExistence type="predicted"/>
<keyword evidence="3" id="KW-1185">Reference proteome</keyword>
<dbReference type="EMBL" id="OK999980">
    <property type="protein sequence ID" value="UGL61899.1"/>
    <property type="molecule type" value="Genomic_DNA"/>
</dbReference>
<organism evidence="2 3">
    <name type="scientific">Arthrobacter phage EastWest</name>
    <dbReference type="NCBI Taxonomy" id="2894292"/>
    <lineage>
        <taxon>Viruses</taxon>
        <taxon>Duplodnaviria</taxon>
        <taxon>Heunggongvirae</taxon>
        <taxon>Uroviricota</taxon>
        <taxon>Caudoviricetes</taxon>
        <taxon>Berryhillviridae</taxon>
        <taxon>Eastwestvirus</taxon>
        <taxon>Eastwestvirus eastwest</taxon>
    </lineage>
</organism>
<feature type="region of interest" description="Disordered" evidence="1">
    <location>
        <begin position="1"/>
        <end position="20"/>
    </location>
</feature>